<proteinExistence type="predicted"/>
<dbReference type="InterPro" id="IPR033207">
    <property type="entry name" value="CCP110"/>
</dbReference>
<dbReference type="Proteomes" id="UP000515152">
    <property type="component" value="Chromosome 1"/>
</dbReference>
<protein>
    <submittedName>
        <fullName evidence="3">Centriolar coiled-coil protein of 110 kDa</fullName>
    </submittedName>
</protein>
<dbReference type="RefSeq" id="XP_031420622.1">
    <property type="nucleotide sequence ID" value="XM_031564762.2"/>
</dbReference>
<dbReference type="PANTHER" id="PTHR13594:SF3">
    <property type="entry name" value="CENTRIOLAR COILED-COIL PROTEIN OF 110 KDA-LIKE ISOFORM X3"/>
    <property type="match status" value="1"/>
</dbReference>
<organism evidence="2 3">
    <name type="scientific">Clupea harengus</name>
    <name type="common">Atlantic herring</name>
    <dbReference type="NCBI Taxonomy" id="7950"/>
    <lineage>
        <taxon>Eukaryota</taxon>
        <taxon>Metazoa</taxon>
        <taxon>Chordata</taxon>
        <taxon>Craniata</taxon>
        <taxon>Vertebrata</taxon>
        <taxon>Euteleostomi</taxon>
        <taxon>Actinopterygii</taxon>
        <taxon>Neopterygii</taxon>
        <taxon>Teleostei</taxon>
        <taxon>Clupei</taxon>
        <taxon>Clupeiformes</taxon>
        <taxon>Clupeoidei</taxon>
        <taxon>Clupeidae</taxon>
        <taxon>Clupea</taxon>
    </lineage>
</organism>
<gene>
    <name evidence="3" type="primary">LOC105894519</name>
</gene>
<dbReference type="AlphaFoldDB" id="A0A6P8FBQ9"/>
<feature type="compositionally biased region" description="Polar residues" evidence="1">
    <location>
        <begin position="190"/>
        <end position="216"/>
    </location>
</feature>
<feature type="compositionally biased region" description="Polar residues" evidence="1">
    <location>
        <begin position="1"/>
        <end position="14"/>
    </location>
</feature>
<dbReference type="PROSITE" id="PS50096">
    <property type="entry name" value="IQ"/>
    <property type="match status" value="1"/>
</dbReference>
<feature type="compositionally biased region" description="Basic and acidic residues" evidence="1">
    <location>
        <begin position="223"/>
        <end position="242"/>
    </location>
</feature>
<feature type="compositionally biased region" description="Basic and acidic residues" evidence="1">
    <location>
        <begin position="146"/>
        <end position="161"/>
    </location>
</feature>
<dbReference type="KEGG" id="char:105894519"/>
<dbReference type="GO" id="GO:1903723">
    <property type="term" value="P:negative regulation of centriole elongation"/>
    <property type="evidence" value="ECO:0007669"/>
    <property type="project" value="TreeGrafter"/>
</dbReference>
<reference evidence="3" key="1">
    <citation type="submission" date="2025-08" db="UniProtKB">
        <authorList>
            <consortium name="RefSeq"/>
        </authorList>
    </citation>
    <scope>IDENTIFICATION</scope>
</reference>
<dbReference type="GO" id="GO:0032053">
    <property type="term" value="P:ciliary basal body organization"/>
    <property type="evidence" value="ECO:0007669"/>
    <property type="project" value="TreeGrafter"/>
</dbReference>
<dbReference type="GeneID" id="105894519"/>
<dbReference type="PANTHER" id="PTHR13594">
    <property type="entry name" value="CENTRIOLAR COILED-COIL PROTEIN OF 110 KDA"/>
    <property type="match status" value="1"/>
</dbReference>
<dbReference type="GO" id="GO:0005814">
    <property type="term" value="C:centriole"/>
    <property type="evidence" value="ECO:0007669"/>
    <property type="project" value="InterPro"/>
</dbReference>
<evidence type="ECO:0000313" key="2">
    <source>
        <dbReference type="Proteomes" id="UP000515152"/>
    </source>
</evidence>
<feature type="region of interest" description="Disordered" evidence="1">
    <location>
        <begin position="146"/>
        <end position="242"/>
    </location>
</feature>
<feature type="compositionally biased region" description="Polar residues" evidence="1">
    <location>
        <begin position="25"/>
        <end position="37"/>
    </location>
</feature>
<accession>A0A6P8FBQ9</accession>
<sequence>MGFPSPLSSCVATPSTPPAYPWGSARSNNKPRSRLSQVPLSVGQQRALCRLTAVVRGFLVRRLLKTSKIEHLRQTVQDTQEFIRSFQTEAPQRRASLSPQDQALQERVRAQLRAALFDIHDIFFELTLEERLALLQQERELRTEKKLREMEKTKAPKERRGLSAATQKSLDRKKQRVGESPGPVRKTQQKPKSPTTNRILQPSQGQNAPVPSQLHRQGSWYKKTPEERVKRSDCLKKQDSLG</sequence>
<evidence type="ECO:0000313" key="3">
    <source>
        <dbReference type="RefSeq" id="XP_031420622.1"/>
    </source>
</evidence>
<dbReference type="GO" id="GO:0032465">
    <property type="term" value="P:regulation of cytokinesis"/>
    <property type="evidence" value="ECO:0007669"/>
    <property type="project" value="InterPro"/>
</dbReference>
<dbReference type="OrthoDB" id="10028852at2759"/>
<keyword evidence="2" id="KW-1185">Reference proteome</keyword>
<evidence type="ECO:0000256" key="1">
    <source>
        <dbReference type="SAM" id="MobiDB-lite"/>
    </source>
</evidence>
<dbReference type="GO" id="GO:0007099">
    <property type="term" value="P:centriole replication"/>
    <property type="evidence" value="ECO:0007669"/>
    <property type="project" value="InterPro"/>
</dbReference>
<name>A0A6P8FBQ9_CLUHA</name>
<feature type="region of interest" description="Disordered" evidence="1">
    <location>
        <begin position="1"/>
        <end position="37"/>
    </location>
</feature>